<dbReference type="Pfam" id="PF25600">
    <property type="entry name" value="TRIM_CC"/>
    <property type="match status" value="1"/>
</dbReference>
<dbReference type="InterPro" id="IPR013320">
    <property type="entry name" value="ConA-like_dom_sf"/>
</dbReference>
<dbReference type="PANTHER" id="PTHR25465:SF5">
    <property type="entry name" value="E3 UBIQUITIN_ISG15 LIGASE TRIM25-RELATED"/>
    <property type="match status" value="1"/>
</dbReference>
<dbReference type="SMART" id="SM00589">
    <property type="entry name" value="PRY"/>
    <property type="match status" value="1"/>
</dbReference>
<dbReference type="SUPFAM" id="SSF57845">
    <property type="entry name" value="B-box zinc-binding domain"/>
    <property type="match status" value="1"/>
</dbReference>
<dbReference type="Pfam" id="PF13765">
    <property type="entry name" value="PRY"/>
    <property type="match status" value="1"/>
</dbReference>
<dbReference type="GO" id="GO:0005737">
    <property type="term" value="C:cytoplasm"/>
    <property type="evidence" value="ECO:0007669"/>
    <property type="project" value="UniProtKB-ARBA"/>
</dbReference>
<feature type="coiled-coil region" evidence="4">
    <location>
        <begin position="37"/>
        <end position="64"/>
    </location>
</feature>
<evidence type="ECO:0000256" key="4">
    <source>
        <dbReference type="SAM" id="Coils"/>
    </source>
</evidence>
<dbReference type="InterPro" id="IPR000315">
    <property type="entry name" value="Znf_B-box"/>
</dbReference>
<dbReference type="Pfam" id="PF00643">
    <property type="entry name" value="zf-B_box"/>
    <property type="match status" value="1"/>
</dbReference>
<name>A0A3Q1I9D2_ANATE</name>
<dbReference type="SMART" id="SM00449">
    <property type="entry name" value="SPRY"/>
    <property type="match status" value="1"/>
</dbReference>
<organism evidence="6 7">
    <name type="scientific">Anabas testudineus</name>
    <name type="common">Climbing perch</name>
    <name type="synonym">Anthias testudineus</name>
    <dbReference type="NCBI Taxonomy" id="64144"/>
    <lineage>
        <taxon>Eukaryota</taxon>
        <taxon>Metazoa</taxon>
        <taxon>Chordata</taxon>
        <taxon>Craniata</taxon>
        <taxon>Vertebrata</taxon>
        <taxon>Euteleostomi</taxon>
        <taxon>Actinopterygii</taxon>
        <taxon>Neopterygii</taxon>
        <taxon>Teleostei</taxon>
        <taxon>Neoteleostei</taxon>
        <taxon>Acanthomorphata</taxon>
        <taxon>Anabantaria</taxon>
        <taxon>Anabantiformes</taxon>
        <taxon>Anabantoidei</taxon>
        <taxon>Anabantidae</taxon>
        <taxon>Anabas</taxon>
    </lineage>
</organism>
<keyword evidence="3" id="KW-0862">Zinc</keyword>
<reference evidence="6" key="2">
    <citation type="submission" date="2025-08" db="UniProtKB">
        <authorList>
            <consortium name="Ensembl"/>
        </authorList>
    </citation>
    <scope>IDENTIFICATION</scope>
</reference>
<dbReference type="GeneTree" id="ENSGT01150000286922"/>
<evidence type="ECO:0000313" key="6">
    <source>
        <dbReference type="Ensembl" id="ENSATEP00000018122.3"/>
    </source>
</evidence>
<dbReference type="Gene3D" id="2.60.120.920">
    <property type="match status" value="1"/>
</dbReference>
<dbReference type="STRING" id="64144.ENSATEP00000018122"/>
<keyword evidence="7" id="KW-1185">Reference proteome</keyword>
<feature type="domain" description="B30.2/SPRY" evidence="5">
    <location>
        <begin position="203"/>
        <end position="393"/>
    </location>
</feature>
<dbReference type="InterPro" id="IPR003879">
    <property type="entry name" value="Butyrophylin_SPRY"/>
</dbReference>
<dbReference type="InParanoid" id="A0A3Q1I9D2"/>
<reference evidence="6" key="1">
    <citation type="submission" date="2021-04" db="EMBL/GenBank/DDBJ databases">
        <authorList>
            <consortium name="Wellcome Sanger Institute Data Sharing"/>
        </authorList>
    </citation>
    <scope>NUCLEOTIDE SEQUENCE [LARGE SCALE GENOMIC DNA]</scope>
</reference>
<keyword evidence="2" id="KW-0863">Zinc-finger</keyword>
<protein>
    <recommendedName>
        <fullName evidence="5">B30.2/SPRY domain-containing protein</fullName>
    </recommendedName>
</protein>
<evidence type="ECO:0000259" key="5">
    <source>
        <dbReference type="PROSITE" id="PS50188"/>
    </source>
</evidence>
<evidence type="ECO:0000256" key="3">
    <source>
        <dbReference type="ARBA" id="ARBA00022833"/>
    </source>
</evidence>
<dbReference type="AlphaFoldDB" id="A0A3Q1I9D2"/>
<sequence>MKMFCRTDQQCICYLCHVDEHKGHDTVSAAAERTERQRELEGSRQKLQQRIQDREKEVNLFLKDEAAINQSANKALRNAEKVLYELIHIFEKRFSDVKNKIKSQQDSELGRLQNNRRKVEQEIIELKRKDVELDKLSHAEDHTYFLLKFASLSNSSVSENPPTAKVRHLQYFEKVTAALSVAGDKLQELLEEYVKITMVLPDACMLPAQPQTRADFQRYACQVTLNPNTANIHLSLSKENRKATFTREEQIYSVHPERFVYSWQVLSRESLTGRCYWEVEKSGRGVLVALAYKDISRAGAFNDCVFGNNVKSWALDCFKNSYEFRHNSRKTPIPGTWSSRIGVYLDHRAGVLSFYGVSETMTLLHRVQTTFTQPLYAGLWLSDGAAAEFCKPR</sequence>
<dbReference type="InterPro" id="IPR051051">
    <property type="entry name" value="E3_ubiq-ligase_TRIM/RNF"/>
</dbReference>
<dbReference type="InterPro" id="IPR001870">
    <property type="entry name" value="B30.2/SPRY"/>
</dbReference>
<accession>A0A3Q1I9D2</accession>
<evidence type="ECO:0000256" key="2">
    <source>
        <dbReference type="ARBA" id="ARBA00022771"/>
    </source>
</evidence>
<dbReference type="InterPro" id="IPR006574">
    <property type="entry name" value="PRY"/>
</dbReference>
<dbReference type="InterPro" id="IPR003877">
    <property type="entry name" value="SPRY_dom"/>
</dbReference>
<dbReference type="InterPro" id="IPR043136">
    <property type="entry name" value="B30.2/SPRY_sf"/>
</dbReference>
<keyword evidence="1" id="KW-0479">Metal-binding</keyword>
<dbReference type="SUPFAM" id="SSF49899">
    <property type="entry name" value="Concanavalin A-like lectins/glucanases"/>
    <property type="match status" value="1"/>
</dbReference>
<dbReference type="InterPro" id="IPR058030">
    <property type="entry name" value="TRIM8/14/16/25/29/45/65_CC"/>
</dbReference>
<keyword evidence="4" id="KW-0175">Coiled coil</keyword>
<dbReference type="GO" id="GO:0008270">
    <property type="term" value="F:zinc ion binding"/>
    <property type="evidence" value="ECO:0007669"/>
    <property type="project" value="UniProtKB-KW"/>
</dbReference>
<dbReference type="Proteomes" id="UP000265040">
    <property type="component" value="Chromosome 17"/>
</dbReference>
<dbReference type="Pfam" id="PF00622">
    <property type="entry name" value="SPRY"/>
    <property type="match status" value="1"/>
</dbReference>
<dbReference type="CDD" id="cd19769">
    <property type="entry name" value="Bbox2_TRIM16-like"/>
    <property type="match status" value="1"/>
</dbReference>
<dbReference type="PANTHER" id="PTHR25465">
    <property type="entry name" value="B-BOX DOMAIN CONTAINING"/>
    <property type="match status" value="1"/>
</dbReference>
<dbReference type="PRINTS" id="PR01407">
    <property type="entry name" value="BUTYPHLNCDUF"/>
</dbReference>
<dbReference type="CDD" id="cd16040">
    <property type="entry name" value="SPRY_PRY_SNTX"/>
    <property type="match status" value="1"/>
</dbReference>
<evidence type="ECO:0000256" key="1">
    <source>
        <dbReference type="ARBA" id="ARBA00022723"/>
    </source>
</evidence>
<dbReference type="Gene3D" id="3.30.160.60">
    <property type="entry name" value="Classic Zinc Finger"/>
    <property type="match status" value="1"/>
</dbReference>
<feature type="coiled-coil region" evidence="4">
    <location>
        <begin position="102"/>
        <end position="129"/>
    </location>
</feature>
<reference evidence="6" key="3">
    <citation type="submission" date="2025-09" db="UniProtKB">
        <authorList>
            <consortium name="Ensembl"/>
        </authorList>
    </citation>
    <scope>IDENTIFICATION</scope>
</reference>
<dbReference type="PROSITE" id="PS50188">
    <property type="entry name" value="B302_SPRY"/>
    <property type="match status" value="1"/>
</dbReference>
<evidence type="ECO:0000313" key="7">
    <source>
        <dbReference type="Proteomes" id="UP000265040"/>
    </source>
</evidence>
<dbReference type="Ensembl" id="ENSATET00000018423.3">
    <property type="protein sequence ID" value="ENSATEP00000018122.3"/>
    <property type="gene ID" value="ENSATEG00000012591.3"/>
</dbReference>
<proteinExistence type="predicted"/>